<organism evidence="1 2">
    <name type="scientific">Paenibacillus cremeus</name>
    <dbReference type="NCBI Taxonomy" id="2163881"/>
    <lineage>
        <taxon>Bacteria</taxon>
        <taxon>Bacillati</taxon>
        <taxon>Bacillota</taxon>
        <taxon>Bacilli</taxon>
        <taxon>Bacillales</taxon>
        <taxon>Paenibacillaceae</taxon>
        <taxon>Paenibacillus</taxon>
    </lineage>
</organism>
<proteinExistence type="predicted"/>
<name>A0A559JHR5_9BACL</name>
<dbReference type="OrthoDB" id="2632189at2"/>
<keyword evidence="2" id="KW-1185">Reference proteome</keyword>
<gene>
    <name evidence="1" type="ORF">FPZ49_33825</name>
</gene>
<dbReference type="Proteomes" id="UP000317036">
    <property type="component" value="Unassembled WGS sequence"/>
</dbReference>
<protein>
    <submittedName>
        <fullName evidence="1">Uncharacterized protein</fullName>
    </submittedName>
</protein>
<dbReference type="RefSeq" id="WP_144854896.1">
    <property type="nucleotide sequence ID" value="NZ_VNJI01000081.1"/>
</dbReference>
<sequence>MGFGILLLAVVLLGVWFWIRGRNWKVLLSATRENSEQVEVMYSHFKSNKIKCKLVTEEGAVGSTSFMNPMDRMPNDAGTVIMLKVHQRDMERAKTIMQNEQEIL</sequence>
<evidence type="ECO:0000313" key="1">
    <source>
        <dbReference type="EMBL" id="TVX99422.1"/>
    </source>
</evidence>
<evidence type="ECO:0000313" key="2">
    <source>
        <dbReference type="Proteomes" id="UP000317036"/>
    </source>
</evidence>
<reference evidence="1 2" key="1">
    <citation type="submission" date="2019-07" db="EMBL/GenBank/DDBJ databases">
        <authorList>
            <person name="Kim J."/>
        </authorList>
    </citation>
    <scope>NUCLEOTIDE SEQUENCE [LARGE SCALE GENOMIC DNA]</scope>
    <source>
        <strain evidence="1 2">JC52</strain>
    </source>
</reference>
<accession>A0A559JHR5</accession>
<dbReference type="AlphaFoldDB" id="A0A559JHR5"/>
<comment type="caution">
    <text evidence="1">The sequence shown here is derived from an EMBL/GenBank/DDBJ whole genome shotgun (WGS) entry which is preliminary data.</text>
</comment>
<dbReference type="EMBL" id="VNJI01000081">
    <property type="protein sequence ID" value="TVX99422.1"/>
    <property type="molecule type" value="Genomic_DNA"/>
</dbReference>